<dbReference type="Proteomes" id="UP000790787">
    <property type="component" value="Chromosome 1"/>
</dbReference>
<gene>
    <name evidence="2" type="primary">LOC107760248</name>
</gene>
<reference evidence="2" key="2">
    <citation type="submission" date="2025-08" db="UniProtKB">
        <authorList>
            <consortium name="RefSeq"/>
        </authorList>
    </citation>
    <scope>IDENTIFICATION</scope>
    <source>
        <tissue evidence="2">Leaf</tissue>
    </source>
</reference>
<protein>
    <submittedName>
        <fullName evidence="2">Nucleosome assembly protein 12-like isoform X1</fullName>
    </submittedName>
</protein>
<dbReference type="RefSeq" id="XP_075108580.1">
    <property type="nucleotide sequence ID" value="XM_075252479.1"/>
</dbReference>
<keyword evidence="1" id="KW-1185">Reference proteome</keyword>
<sequence>MNDQKDHQVNTADNVGSDLPAATAVLSAEDRADLVNAIKNKLHDLERNHSGFLEKLPPNIRKRVDVLRLREIQRYEIVNEAENEGTVDKEINESAAAIRLQINHVFSPMFGSLLIKTPEIITRIKKELVDQTLQIPPQVSNFKQSSSSSRTKNKSRSSLSTQAQTQEQDYRLWQQLHIQDQAQRPLNLFTIRKKNQRIH</sequence>
<evidence type="ECO:0000313" key="2">
    <source>
        <dbReference type="RefSeq" id="XP_075108580.1"/>
    </source>
</evidence>
<accession>A0AC58UGG9</accession>
<organism evidence="1 2">
    <name type="scientific">Nicotiana tabacum</name>
    <name type="common">Common tobacco</name>
    <dbReference type="NCBI Taxonomy" id="4097"/>
    <lineage>
        <taxon>Eukaryota</taxon>
        <taxon>Viridiplantae</taxon>
        <taxon>Streptophyta</taxon>
        <taxon>Embryophyta</taxon>
        <taxon>Tracheophyta</taxon>
        <taxon>Spermatophyta</taxon>
        <taxon>Magnoliopsida</taxon>
        <taxon>eudicotyledons</taxon>
        <taxon>Gunneridae</taxon>
        <taxon>Pentapetalae</taxon>
        <taxon>asterids</taxon>
        <taxon>lamiids</taxon>
        <taxon>Solanales</taxon>
        <taxon>Solanaceae</taxon>
        <taxon>Nicotianoideae</taxon>
        <taxon>Nicotianeae</taxon>
        <taxon>Nicotiana</taxon>
    </lineage>
</organism>
<evidence type="ECO:0000313" key="1">
    <source>
        <dbReference type="Proteomes" id="UP000790787"/>
    </source>
</evidence>
<reference evidence="1" key="1">
    <citation type="journal article" date="2014" name="Nat. Commun.">
        <title>The tobacco genome sequence and its comparison with those of tomato and potato.</title>
        <authorList>
            <person name="Sierro N."/>
            <person name="Battey J.N."/>
            <person name="Ouadi S."/>
            <person name="Bakaher N."/>
            <person name="Bovet L."/>
            <person name="Willig A."/>
            <person name="Goepfert S."/>
            <person name="Peitsch M.C."/>
            <person name="Ivanov N.V."/>
        </authorList>
    </citation>
    <scope>NUCLEOTIDE SEQUENCE [LARGE SCALE GENOMIC DNA]</scope>
</reference>
<name>A0AC58UGG9_TOBAC</name>
<proteinExistence type="predicted"/>